<evidence type="ECO:0000259" key="1">
    <source>
        <dbReference type="Pfam" id="PF21168"/>
    </source>
</evidence>
<dbReference type="Gene3D" id="3.30.1330.40">
    <property type="entry name" value="RutC-like"/>
    <property type="match status" value="1"/>
</dbReference>
<dbReference type="SUPFAM" id="SSF55298">
    <property type="entry name" value="YjgF-like"/>
    <property type="match status" value="1"/>
</dbReference>
<dbReference type="InterPro" id="IPR049368">
    <property type="entry name" value="FkbO_Hyg5-like_N"/>
</dbReference>
<dbReference type="InterPro" id="IPR035959">
    <property type="entry name" value="RutC-like_sf"/>
</dbReference>
<proteinExistence type="predicted"/>
<protein>
    <recommendedName>
        <fullName evidence="1">Chorismatase FkbO/Hyg5-like N-terminal domain-containing protein</fullName>
    </recommendedName>
</protein>
<dbReference type="Proteomes" id="UP001218638">
    <property type="component" value="Chromosome"/>
</dbReference>
<reference evidence="2" key="1">
    <citation type="submission" date="2023-03" db="EMBL/GenBank/DDBJ databases">
        <title>Lomoglobus Profundus gen. nov., sp. nov., a novel member of the phylum Verrucomicrobia, isolated from deep-marine sediment of South China Sea.</title>
        <authorList>
            <person name="Ahmad T."/>
            <person name="Ishaq S.E."/>
            <person name="Wang F."/>
        </authorList>
    </citation>
    <scope>NUCLEOTIDE SEQUENCE</scope>
    <source>
        <strain evidence="2">LMO-M01</strain>
    </source>
</reference>
<gene>
    <name evidence="2" type="ORF">PXH66_19155</name>
</gene>
<name>A0AAE9ZXN6_9BACT</name>
<sequence length="317" mass="34801">MATNFNASDSRPLTMRTTETDAFRVLVGANRVGSFNTGIATWDGPADEWLLPQARAAGRSGGFTLFADDHWLVGGARVDIASRYEQTTQRVYTDLLAAAHGWNLARIWNYVPEINEAGPDGLEHYRAFSRGRSIAFEQHFGPDFASKVSSASAVGCPSDHLTVVFAATRAPTRHLENPLQVPAYHYPSTYGPRAPSFARATIVDGERRMLFISGTAAVRGHQTIAPGDTMGQLDCTLENLAEITRAADHVATAAQARHFKVYLRHPTDLHAVRTELTKRLLRSTDTVSYLHADICRDHLNVEIEVTLGDSPFARQSA</sequence>
<dbReference type="AlphaFoldDB" id="A0AAE9ZXN6"/>
<dbReference type="EMBL" id="CP119075">
    <property type="protein sequence ID" value="WED64463.1"/>
    <property type="molecule type" value="Genomic_DNA"/>
</dbReference>
<accession>A0AAE9ZXN6</accession>
<keyword evidence="3" id="KW-1185">Reference proteome</keyword>
<organism evidence="2 3">
    <name type="scientific">Synoicihabitans lomoniglobus</name>
    <dbReference type="NCBI Taxonomy" id="2909285"/>
    <lineage>
        <taxon>Bacteria</taxon>
        <taxon>Pseudomonadati</taxon>
        <taxon>Verrucomicrobiota</taxon>
        <taxon>Opitutia</taxon>
        <taxon>Opitutales</taxon>
        <taxon>Opitutaceae</taxon>
        <taxon>Synoicihabitans</taxon>
    </lineage>
</organism>
<evidence type="ECO:0000313" key="3">
    <source>
        <dbReference type="Proteomes" id="UP001218638"/>
    </source>
</evidence>
<dbReference type="RefSeq" id="WP_330930904.1">
    <property type="nucleotide sequence ID" value="NZ_CP119075.1"/>
</dbReference>
<evidence type="ECO:0000313" key="2">
    <source>
        <dbReference type="EMBL" id="WED64463.1"/>
    </source>
</evidence>
<dbReference type="Pfam" id="PF21168">
    <property type="entry name" value="FkbO_Hyg5-like_N"/>
    <property type="match status" value="1"/>
</dbReference>
<feature type="domain" description="Chorismatase FkbO/Hyg5-like N-terminal" evidence="1">
    <location>
        <begin position="49"/>
        <end position="167"/>
    </location>
</feature>
<dbReference type="KEGG" id="slom:PXH66_19155"/>